<evidence type="ECO:0000259" key="4">
    <source>
        <dbReference type="Pfam" id="PF00244"/>
    </source>
</evidence>
<comment type="similarity">
    <text evidence="2">Belongs to the 14-3-3 family.</text>
</comment>
<feature type="domain" description="14-3-3" evidence="4">
    <location>
        <begin position="139"/>
        <end position="269"/>
    </location>
</feature>
<dbReference type="InterPro" id="IPR000308">
    <property type="entry name" value="14-3-3"/>
</dbReference>
<evidence type="ECO:0000256" key="3">
    <source>
        <dbReference type="SAM" id="MobiDB-lite"/>
    </source>
</evidence>
<organism evidence="5 6">
    <name type="scientific">Oryza meyeriana var. granulata</name>
    <dbReference type="NCBI Taxonomy" id="110450"/>
    <lineage>
        <taxon>Eukaryota</taxon>
        <taxon>Viridiplantae</taxon>
        <taxon>Streptophyta</taxon>
        <taxon>Embryophyta</taxon>
        <taxon>Tracheophyta</taxon>
        <taxon>Spermatophyta</taxon>
        <taxon>Magnoliopsida</taxon>
        <taxon>Liliopsida</taxon>
        <taxon>Poales</taxon>
        <taxon>Poaceae</taxon>
        <taxon>BOP clade</taxon>
        <taxon>Oryzoideae</taxon>
        <taxon>Oryzeae</taxon>
        <taxon>Oryzinae</taxon>
        <taxon>Oryza</taxon>
        <taxon>Oryza meyeriana</taxon>
    </lineage>
</organism>
<protein>
    <recommendedName>
        <fullName evidence="4">14-3-3 domain-containing protein</fullName>
    </recommendedName>
</protein>
<evidence type="ECO:0000313" key="5">
    <source>
        <dbReference type="EMBL" id="KAF0914648.1"/>
    </source>
</evidence>
<reference evidence="5 6" key="1">
    <citation type="submission" date="2019-11" db="EMBL/GenBank/DDBJ databases">
        <title>Whole genome sequence of Oryza granulata.</title>
        <authorList>
            <person name="Li W."/>
        </authorList>
    </citation>
    <scope>NUCLEOTIDE SEQUENCE [LARGE SCALE GENOMIC DNA]</scope>
    <source>
        <strain evidence="6">cv. Menghai</strain>
        <tissue evidence="5">Leaf</tissue>
    </source>
</reference>
<dbReference type="AlphaFoldDB" id="A0A6G1DPV5"/>
<proteinExistence type="inferred from homology"/>
<comment type="caution">
    <text evidence="5">The sequence shown here is derived from an EMBL/GenBank/DDBJ whole genome shotgun (WGS) entry which is preliminary data.</text>
</comment>
<dbReference type="SUPFAM" id="SSF48445">
    <property type="entry name" value="14-3-3 protein"/>
    <property type="match status" value="1"/>
</dbReference>
<feature type="region of interest" description="Disordered" evidence="3">
    <location>
        <begin position="22"/>
        <end position="59"/>
    </location>
</feature>
<dbReference type="EMBL" id="SPHZ02000006">
    <property type="protein sequence ID" value="KAF0914648.1"/>
    <property type="molecule type" value="Genomic_DNA"/>
</dbReference>
<dbReference type="PANTHER" id="PTHR18860">
    <property type="entry name" value="14-3-3 PROTEIN"/>
    <property type="match status" value="1"/>
</dbReference>
<keyword evidence="6" id="KW-1185">Reference proteome</keyword>
<dbReference type="InterPro" id="IPR036815">
    <property type="entry name" value="14-3-3_dom_sf"/>
</dbReference>
<name>A0A6G1DPV5_9ORYZ</name>
<sequence length="356" mass="39348">MRAERFAAMICDRWRGEVRGGKGVTLNSPSSGGEWSSEVASGGVHGARPEFPAARGHRGGEKDSIIWLGVNSKVVEVASGGVQGGLVRSRADGKALSSRPPISAAVNQAVDEVPRIFQFGGSGDAETGLSFEIICAVTAALMLEVFKMDEEMSEHETELLFAGWYSTMRSKLKLMHVLKSFEMGRGSKLFIPIWDKMASNWDSLMIDLENMFMDFIQLTDGHFLNKCFTPESFVFYHKTKGDYYQYISGLTVSAKKKTYAVLSAESYKAIDGETRKAAVRMIEVLEQFLVSLGQEMVDNEDKRNDQGAGCCFDAPFARKLQTQLEADTAAEWSHHAALSCVTENPEDDVLLQFIYL</sequence>
<gene>
    <name evidence="5" type="ORF">E2562_031113</name>
</gene>
<accession>A0A6G1DPV5</accession>
<dbReference type="Gene3D" id="1.20.190.20">
    <property type="entry name" value="14-3-3 domain"/>
    <property type="match status" value="1"/>
</dbReference>
<evidence type="ECO:0000313" key="6">
    <source>
        <dbReference type="Proteomes" id="UP000479710"/>
    </source>
</evidence>
<dbReference type="InterPro" id="IPR023410">
    <property type="entry name" value="14-3-3_domain"/>
</dbReference>
<dbReference type="Proteomes" id="UP000479710">
    <property type="component" value="Unassembled WGS sequence"/>
</dbReference>
<dbReference type="Pfam" id="PF00244">
    <property type="entry name" value="14-3-3"/>
    <property type="match status" value="1"/>
</dbReference>
<evidence type="ECO:0000256" key="2">
    <source>
        <dbReference type="ARBA" id="ARBA00006141"/>
    </source>
</evidence>
<dbReference type="OrthoDB" id="10618614at2759"/>
<evidence type="ECO:0000256" key="1">
    <source>
        <dbReference type="ARBA" id="ARBA00002774"/>
    </source>
</evidence>
<feature type="compositionally biased region" description="Polar residues" evidence="3">
    <location>
        <begin position="25"/>
        <end position="34"/>
    </location>
</feature>
<comment type="function">
    <text evidence="1">Is associated with a DNA binding complex that binds to the G box, a well-characterized cis-acting DNA regulatory element found in plant genes.</text>
</comment>